<dbReference type="AlphaFoldDB" id="A0AAV2I270"/>
<evidence type="ECO:0000256" key="4">
    <source>
        <dbReference type="ARBA" id="ARBA00023163"/>
    </source>
</evidence>
<evidence type="ECO:0000256" key="3">
    <source>
        <dbReference type="ARBA" id="ARBA00023125"/>
    </source>
</evidence>
<comment type="subcellular location">
    <subcellularLocation>
        <location evidence="1">Nucleus</location>
    </subcellularLocation>
</comment>
<gene>
    <name evidence="9" type="ORF">GSLYS_00013683001</name>
</gene>
<name>A0AAV2I270_LYMST</name>
<dbReference type="InterPro" id="IPR050917">
    <property type="entry name" value="SOX_TF"/>
</dbReference>
<feature type="compositionally biased region" description="Basic residues" evidence="7">
    <location>
        <begin position="106"/>
        <end position="119"/>
    </location>
</feature>
<dbReference type="SUPFAM" id="SSF47095">
    <property type="entry name" value="HMG-box"/>
    <property type="match status" value="1"/>
</dbReference>
<dbReference type="GO" id="GO:0000981">
    <property type="term" value="F:DNA-binding transcription factor activity, RNA polymerase II-specific"/>
    <property type="evidence" value="ECO:0007669"/>
    <property type="project" value="TreeGrafter"/>
</dbReference>
<dbReference type="PANTHER" id="PTHR45803:SF10">
    <property type="entry name" value="HMG BOX DOMAIN-CONTAINING PROTEIN"/>
    <property type="match status" value="1"/>
</dbReference>
<evidence type="ECO:0000259" key="8">
    <source>
        <dbReference type="PROSITE" id="PS50118"/>
    </source>
</evidence>
<dbReference type="PANTHER" id="PTHR45803">
    <property type="entry name" value="SOX100B"/>
    <property type="match status" value="1"/>
</dbReference>
<evidence type="ECO:0000313" key="10">
    <source>
        <dbReference type="Proteomes" id="UP001497497"/>
    </source>
</evidence>
<dbReference type="PROSITE" id="PS50118">
    <property type="entry name" value="HMG_BOX_2"/>
    <property type="match status" value="1"/>
</dbReference>
<dbReference type="InterPro" id="IPR009071">
    <property type="entry name" value="HMG_box_dom"/>
</dbReference>
<feature type="compositionally biased region" description="Low complexity" evidence="7">
    <location>
        <begin position="123"/>
        <end position="140"/>
    </location>
</feature>
<evidence type="ECO:0000256" key="2">
    <source>
        <dbReference type="ARBA" id="ARBA00023015"/>
    </source>
</evidence>
<keyword evidence="4" id="KW-0804">Transcription</keyword>
<dbReference type="InterPro" id="IPR036910">
    <property type="entry name" value="HMG_box_dom_sf"/>
</dbReference>
<feature type="compositionally biased region" description="Polar residues" evidence="7">
    <location>
        <begin position="242"/>
        <end position="251"/>
    </location>
</feature>
<evidence type="ECO:0000256" key="1">
    <source>
        <dbReference type="ARBA" id="ARBA00004123"/>
    </source>
</evidence>
<dbReference type="EMBL" id="CAXITT010000363">
    <property type="protein sequence ID" value="CAL1539950.1"/>
    <property type="molecule type" value="Genomic_DNA"/>
</dbReference>
<evidence type="ECO:0000256" key="5">
    <source>
        <dbReference type="ARBA" id="ARBA00023242"/>
    </source>
</evidence>
<dbReference type="GO" id="GO:0005634">
    <property type="term" value="C:nucleus"/>
    <property type="evidence" value="ECO:0007669"/>
    <property type="project" value="UniProtKB-SubCell"/>
</dbReference>
<dbReference type="Proteomes" id="UP001497497">
    <property type="component" value="Unassembled WGS sequence"/>
</dbReference>
<evidence type="ECO:0000256" key="6">
    <source>
        <dbReference type="PROSITE-ProRule" id="PRU00267"/>
    </source>
</evidence>
<feature type="region of interest" description="Disordered" evidence="7">
    <location>
        <begin position="224"/>
        <end position="301"/>
    </location>
</feature>
<feature type="compositionally biased region" description="Low complexity" evidence="7">
    <location>
        <begin position="277"/>
        <end position="296"/>
    </location>
</feature>
<dbReference type="GO" id="GO:0000978">
    <property type="term" value="F:RNA polymerase II cis-regulatory region sequence-specific DNA binding"/>
    <property type="evidence" value="ECO:0007669"/>
    <property type="project" value="TreeGrafter"/>
</dbReference>
<dbReference type="SMART" id="SM00398">
    <property type="entry name" value="HMG"/>
    <property type="match status" value="1"/>
</dbReference>
<keyword evidence="2" id="KW-0805">Transcription regulation</keyword>
<evidence type="ECO:0000256" key="7">
    <source>
        <dbReference type="SAM" id="MobiDB-lite"/>
    </source>
</evidence>
<feature type="compositionally biased region" description="Low complexity" evidence="7">
    <location>
        <begin position="147"/>
        <end position="164"/>
    </location>
</feature>
<comment type="caution">
    <text evidence="9">The sequence shown here is derived from an EMBL/GenBank/DDBJ whole genome shotgun (WGS) entry which is preliminary data.</text>
</comment>
<reference evidence="9 10" key="1">
    <citation type="submission" date="2024-04" db="EMBL/GenBank/DDBJ databases">
        <authorList>
            <consortium name="Genoscope - CEA"/>
            <person name="William W."/>
        </authorList>
    </citation>
    <scope>NUCLEOTIDE SEQUENCE [LARGE SCALE GENOMIC DNA]</scope>
</reference>
<feature type="DNA-binding region" description="HMG box" evidence="6">
    <location>
        <begin position="1"/>
        <end position="65"/>
    </location>
</feature>
<dbReference type="GO" id="GO:0000122">
    <property type="term" value="P:negative regulation of transcription by RNA polymerase II"/>
    <property type="evidence" value="ECO:0007669"/>
    <property type="project" value="TreeGrafter"/>
</dbReference>
<dbReference type="Pfam" id="PF00505">
    <property type="entry name" value="HMG_box"/>
    <property type="match status" value="1"/>
</dbReference>
<accession>A0AAV2I270</accession>
<keyword evidence="5 6" id="KW-0539">Nucleus</keyword>
<evidence type="ECO:0000313" key="9">
    <source>
        <dbReference type="EMBL" id="CAL1539950.1"/>
    </source>
</evidence>
<feature type="domain" description="HMG box" evidence="8">
    <location>
        <begin position="1"/>
        <end position="65"/>
    </location>
</feature>
<feature type="compositionally biased region" description="Basic and acidic residues" evidence="7">
    <location>
        <begin position="224"/>
        <end position="241"/>
    </location>
</feature>
<keyword evidence="3 6" id="KW-0238">DNA-binding</keyword>
<dbReference type="GO" id="GO:0002009">
    <property type="term" value="P:morphogenesis of an epithelium"/>
    <property type="evidence" value="ECO:0007669"/>
    <property type="project" value="TreeGrafter"/>
</dbReference>
<dbReference type="Gene3D" id="1.10.30.10">
    <property type="entry name" value="High mobility group box domain"/>
    <property type="match status" value="1"/>
</dbReference>
<proteinExistence type="predicted"/>
<feature type="compositionally biased region" description="Basic and acidic residues" evidence="7">
    <location>
        <begin position="92"/>
        <end position="105"/>
    </location>
</feature>
<sequence>MNAFMIWAQGARRLINELCPKMQNAIISEALGFYWRQKSEAFKKKFEDEKVKLRRFHNVEFPEYKYKPKTKVQKAKEKQELSLTKAKMRASVKREKLKQSEDANLFKRRPATRVGRPKKLQMSTVTSNVTSAVTSNITTSETPKSNSEPSTTATTAEPETSHPAMSPSKPAIKNMLSLKLLNDRLSKGSMYPTSRGEVQTAFGQLSPLEVDSPGMNDMFEELSHHDARESARDADTSDLHKNTSSVYDTPANTPPLDDNHDTHHSPAQTQLSPASPPHVIASSASVAPPTSCSSAPTPSPRHITMPSLSAILSTPSKNIQNAQNLIALTTANANLLADSRSQATNELTDFVLTYMSATSVHKSNVALAIDRNNNRATIDANNNESDFNNNNTSSGSHGGTILVRNLGLPPSYTASVRNFRLSSAFNEPSDLDSLSLDLNTPLLSEDEMTSLLFSLRGQYTS</sequence>
<keyword evidence="10" id="KW-1185">Reference proteome</keyword>
<organism evidence="9 10">
    <name type="scientific">Lymnaea stagnalis</name>
    <name type="common">Great pond snail</name>
    <name type="synonym">Helix stagnalis</name>
    <dbReference type="NCBI Taxonomy" id="6523"/>
    <lineage>
        <taxon>Eukaryota</taxon>
        <taxon>Metazoa</taxon>
        <taxon>Spiralia</taxon>
        <taxon>Lophotrochozoa</taxon>
        <taxon>Mollusca</taxon>
        <taxon>Gastropoda</taxon>
        <taxon>Heterobranchia</taxon>
        <taxon>Euthyneura</taxon>
        <taxon>Panpulmonata</taxon>
        <taxon>Hygrophila</taxon>
        <taxon>Lymnaeoidea</taxon>
        <taxon>Lymnaeidae</taxon>
        <taxon>Lymnaea</taxon>
    </lineage>
</organism>
<feature type="region of interest" description="Disordered" evidence="7">
    <location>
        <begin position="86"/>
        <end position="169"/>
    </location>
</feature>
<protein>
    <recommendedName>
        <fullName evidence="8">HMG box domain-containing protein</fullName>
    </recommendedName>
</protein>